<proteinExistence type="predicted"/>
<sequence length="184" mass="21204">MMEQINNFKKKLDKTITSLKEEFNTVRAGRANPHILDKLTVDYYGVPTPIAQVGNITIPEARILQIQPWDSSLLKQIEKTINESDININPSNDGKIIRLIFPELTEDRRKELTKDVKKKGENAKVAVRNLRRDIIDELKKLEKSSQISEDELSRHEAEVQKITDKFIAEIDKNIETKNKEILSV</sequence>
<dbReference type="EMBL" id="LJHD01000220">
    <property type="protein sequence ID" value="ONI41394.1"/>
    <property type="molecule type" value="Genomic_DNA"/>
</dbReference>
<keyword evidence="2" id="KW-1185">Reference proteome</keyword>
<evidence type="ECO:0000313" key="1">
    <source>
        <dbReference type="EMBL" id="ONI41394.1"/>
    </source>
</evidence>
<name>A0ACC8XE72_9FIRM</name>
<protein>
    <submittedName>
        <fullName evidence="1">Ribosome recycling factor</fullName>
    </submittedName>
</protein>
<reference evidence="1" key="1">
    <citation type="submission" date="2016-08" db="EMBL/GenBank/DDBJ databases">
        <authorList>
            <person name="Ngugi D.K."/>
            <person name="Miyake S."/>
            <person name="Stingl U."/>
        </authorList>
    </citation>
    <scope>NUCLEOTIDE SEQUENCE</scope>
    <source>
        <strain evidence="1">SCG-D08WGA-EpuloA1</strain>
    </source>
</reference>
<organism evidence="1 2">
    <name type="scientific">Candidatus Epulonipiscium fishelsonii</name>
    <dbReference type="NCBI Taxonomy" id="77094"/>
    <lineage>
        <taxon>Bacteria</taxon>
        <taxon>Bacillati</taxon>
        <taxon>Bacillota</taxon>
        <taxon>Clostridia</taxon>
        <taxon>Lachnospirales</taxon>
        <taxon>Lachnospiraceae</taxon>
        <taxon>Candidatus Epulonipiscium</taxon>
    </lineage>
</organism>
<comment type="caution">
    <text evidence="1">The sequence shown here is derived from an EMBL/GenBank/DDBJ whole genome shotgun (WGS) entry which is preliminary data.</text>
</comment>
<gene>
    <name evidence="1" type="ORF">AN640_08050</name>
</gene>
<accession>A0ACC8XE72</accession>
<dbReference type="Proteomes" id="UP000188637">
    <property type="component" value="Unassembled WGS sequence"/>
</dbReference>
<evidence type="ECO:0000313" key="2">
    <source>
        <dbReference type="Proteomes" id="UP000188637"/>
    </source>
</evidence>